<comment type="caution">
    <text evidence="1">The sequence shown here is derived from an EMBL/GenBank/DDBJ whole genome shotgun (WGS) entry which is preliminary data.</text>
</comment>
<keyword evidence="2" id="KW-1185">Reference proteome</keyword>
<sequence length="82" mass="9043">MARERGPLVSLIVGHVIRVPEGSYTFGTGTLMLHVSEVIGRGPYEGAELKGREVREDGSVAVRERYAFVRVDRVTDIEVTSL</sequence>
<evidence type="ECO:0000313" key="1">
    <source>
        <dbReference type="EMBL" id="PZF98050.1"/>
    </source>
</evidence>
<name>A0A2W2CJH0_9ACTN</name>
<proteinExistence type="predicted"/>
<protein>
    <submittedName>
        <fullName evidence="1">Uncharacterized protein</fullName>
    </submittedName>
</protein>
<dbReference type="EMBL" id="POUB01000083">
    <property type="protein sequence ID" value="PZF98050.1"/>
    <property type="molecule type" value="Genomic_DNA"/>
</dbReference>
<dbReference type="Proteomes" id="UP000248749">
    <property type="component" value="Unassembled WGS sequence"/>
</dbReference>
<reference evidence="1 2" key="1">
    <citation type="submission" date="2018-01" db="EMBL/GenBank/DDBJ databases">
        <title>Draft genome sequence of Salinispora sp. 13K206.</title>
        <authorList>
            <person name="Sahin N."/>
            <person name="Saygin H."/>
            <person name="Ay H."/>
        </authorList>
    </citation>
    <scope>NUCLEOTIDE SEQUENCE [LARGE SCALE GENOMIC DNA]</scope>
    <source>
        <strain evidence="1 2">13K206</strain>
    </source>
</reference>
<gene>
    <name evidence="1" type="ORF">C1I99_14275</name>
</gene>
<accession>A0A2W2CJH0</accession>
<evidence type="ECO:0000313" key="2">
    <source>
        <dbReference type="Proteomes" id="UP000248749"/>
    </source>
</evidence>
<organism evidence="1 2">
    <name type="scientific">Micromonospora deserti</name>
    <dbReference type="NCBI Taxonomy" id="2070366"/>
    <lineage>
        <taxon>Bacteria</taxon>
        <taxon>Bacillati</taxon>
        <taxon>Actinomycetota</taxon>
        <taxon>Actinomycetes</taxon>
        <taxon>Micromonosporales</taxon>
        <taxon>Micromonosporaceae</taxon>
        <taxon>Micromonospora</taxon>
    </lineage>
</organism>
<dbReference type="AlphaFoldDB" id="A0A2W2CJH0"/>